<dbReference type="InterPro" id="IPR011010">
    <property type="entry name" value="DNA_brk_join_enz"/>
</dbReference>
<dbReference type="InterPro" id="IPR013762">
    <property type="entry name" value="Integrase-like_cat_sf"/>
</dbReference>
<dbReference type="Gene3D" id="1.10.443.10">
    <property type="entry name" value="Intergrase catalytic core"/>
    <property type="match status" value="1"/>
</dbReference>
<name>A0A5M3Q603_9GAMM</name>
<accession>A0A5M3Q603</accession>
<keyword evidence="3 5" id="KW-0238">DNA-binding</keyword>
<keyword evidence="4" id="KW-0233">DNA recombination</keyword>
<evidence type="ECO:0000313" key="9">
    <source>
        <dbReference type="EMBL" id="GBO90529.1"/>
    </source>
</evidence>
<dbReference type="InterPro" id="IPR044068">
    <property type="entry name" value="CB"/>
</dbReference>
<dbReference type="Gene3D" id="1.10.150.130">
    <property type="match status" value="1"/>
</dbReference>
<gene>
    <name evidence="9" type="ORF">MSSD14B_41970</name>
</gene>
<dbReference type="SUPFAM" id="SSF56349">
    <property type="entry name" value="DNA breaking-rejoining enzymes"/>
    <property type="match status" value="1"/>
</dbReference>
<dbReference type="InterPro" id="IPR010998">
    <property type="entry name" value="Integrase_recombinase_N"/>
</dbReference>
<dbReference type="InterPro" id="IPR050090">
    <property type="entry name" value="Tyrosine_recombinase_XerCD"/>
</dbReference>
<comment type="caution">
    <text evidence="9">The sequence shown here is derived from an EMBL/GenBank/DDBJ whole genome shotgun (WGS) entry which is preliminary data.</text>
</comment>
<sequence length="416" mass="46929">MNHGDYISHGCREKLVEIQFELRAGQNQDHFSGTRKPLRSDGKLATPAPTPQKGLTVANIEKRTSKDGKTSYRVKIRLKGRQPETATFKRLTDAKRWATQTEAAIREGRYFHSAAGKGKTLSDAIDRYSRDLLPNLKDQKHRQAHLEWWRKKLGQTEIGDITSMLIMEYRDDLKATPYKVGGTLKPRSDATVNRYVASLSPVMAAAANEWGWIQNNPCQKVRRGGETRGRTRFLSSDERKALLAACDKATDTPELKIIVLLAITTGGRRGEIAGLRWRDVDLKRHRITFADTKNGETRSAPLVGPALDALKDWAKVRPLDDAAYVFPGRTDKTKSKPLDFERAWRTALKRAKLSDFKFHDLRHTAASYLAMNGAGLREIADILGHKTLAMVQRYSHLTEDHKSSIVERMANAIFND</sequence>
<protein>
    <submittedName>
        <fullName evidence="9">Integrase</fullName>
    </submittedName>
</protein>
<reference evidence="9 10" key="1">
    <citation type="journal article" date="2019" name="J. Gen. Appl. Microbiol.">
        <title>Aerobic degradation of cis-dichloroethene by the marine bacterium Marinobacter salsuginis strain 5N-3.</title>
        <authorList>
            <person name="Inoue Y."/>
            <person name="Fukunaga Y."/>
            <person name="Katsumata H."/>
            <person name="Ohji S."/>
            <person name="Hosoyama A."/>
            <person name="Mori K."/>
            <person name="Ando K."/>
        </authorList>
    </citation>
    <scope>NUCLEOTIDE SEQUENCE [LARGE SCALE GENOMIC DNA]</scope>
    <source>
        <strain evidence="9 10">NBRC 109114</strain>
    </source>
</reference>
<feature type="domain" description="Tyr recombinase" evidence="7">
    <location>
        <begin position="229"/>
        <end position="407"/>
    </location>
</feature>
<dbReference type="GO" id="GO:0003677">
    <property type="term" value="F:DNA binding"/>
    <property type="evidence" value="ECO:0007669"/>
    <property type="project" value="UniProtKB-UniRule"/>
</dbReference>
<dbReference type="PANTHER" id="PTHR30349">
    <property type="entry name" value="PHAGE INTEGRASE-RELATED"/>
    <property type="match status" value="1"/>
</dbReference>
<evidence type="ECO:0000256" key="6">
    <source>
        <dbReference type="SAM" id="MobiDB-lite"/>
    </source>
</evidence>
<evidence type="ECO:0000256" key="4">
    <source>
        <dbReference type="ARBA" id="ARBA00023172"/>
    </source>
</evidence>
<feature type="region of interest" description="Disordered" evidence="6">
    <location>
        <begin position="27"/>
        <end position="52"/>
    </location>
</feature>
<evidence type="ECO:0000256" key="5">
    <source>
        <dbReference type="PROSITE-ProRule" id="PRU01248"/>
    </source>
</evidence>
<proteinExistence type="inferred from homology"/>
<dbReference type="GO" id="GO:0015074">
    <property type="term" value="P:DNA integration"/>
    <property type="evidence" value="ECO:0007669"/>
    <property type="project" value="UniProtKB-KW"/>
</dbReference>
<evidence type="ECO:0000313" key="10">
    <source>
        <dbReference type="Proteomes" id="UP000387223"/>
    </source>
</evidence>
<evidence type="ECO:0000259" key="7">
    <source>
        <dbReference type="PROSITE" id="PS51898"/>
    </source>
</evidence>
<evidence type="ECO:0000256" key="2">
    <source>
        <dbReference type="ARBA" id="ARBA00022908"/>
    </source>
</evidence>
<dbReference type="EMBL" id="BGZI01000048">
    <property type="protein sequence ID" value="GBO90529.1"/>
    <property type="molecule type" value="Genomic_DNA"/>
</dbReference>
<dbReference type="Pfam" id="PF00589">
    <property type="entry name" value="Phage_integrase"/>
    <property type="match status" value="1"/>
</dbReference>
<dbReference type="Proteomes" id="UP000387223">
    <property type="component" value="Unassembled WGS sequence"/>
</dbReference>
<dbReference type="InterPro" id="IPR002104">
    <property type="entry name" value="Integrase_catalytic"/>
</dbReference>
<dbReference type="PROSITE" id="PS51900">
    <property type="entry name" value="CB"/>
    <property type="match status" value="1"/>
</dbReference>
<dbReference type="PANTHER" id="PTHR30349:SF64">
    <property type="entry name" value="PROPHAGE INTEGRASE INTD-RELATED"/>
    <property type="match status" value="1"/>
</dbReference>
<dbReference type="PROSITE" id="PS51898">
    <property type="entry name" value="TYR_RECOMBINASE"/>
    <property type="match status" value="1"/>
</dbReference>
<dbReference type="GO" id="GO:0006310">
    <property type="term" value="P:DNA recombination"/>
    <property type="evidence" value="ECO:0007669"/>
    <property type="project" value="UniProtKB-KW"/>
</dbReference>
<keyword evidence="2" id="KW-0229">DNA integration</keyword>
<evidence type="ECO:0000256" key="1">
    <source>
        <dbReference type="ARBA" id="ARBA00008857"/>
    </source>
</evidence>
<evidence type="ECO:0000259" key="8">
    <source>
        <dbReference type="PROSITE" id="PS51900"/>
    </source>
</evidence>
<comment type="similarity">
    <text evidence="1">Belongs to the 'phage' integrase family.</text>
</comment>
<dbReference type="AlphaFoldDB" id="A0A5M3Q603"/>
<feature type="domain" description="Core-binding (CB)" evidence="8">
    <location>
        <begin position="119"/>
        <end position="207"/>
    </location>
</feature>
<dbReference type="CDD" id="cd00796">
    <property type="entry name" value="INT_Rci_Hp1_C"/>
    <property type="match status" value="1"/>
</dbReference>
<evidence type="ECO:0000256" key="3">
    <source>
        <dbReference type="ARBA" id="ARBA00023125"/>
    </source>
</evidence>
<organism evidence="9 10">
    <name type="scientific">Marinobacter salsuginis</name>
    <dbReference type="NCBI Taxonomy" id="418719"/>
    <lineage>
        <taxon>Bacteria</taxon>
        <taxon>Pseudomonadati</taxon>
        <taxon>Pseudomonadota</taxon>
        <taxon>Gammaproteobacteria</taxon>
        <taxon>Pseudomonadales</taxon>
        <taxon>Marinobacteraceae</taxon>
        <taxon>Marinobacter</taxon>
    </lineage>
</organism>